<proteinExistence type="predicted"/>
<gene>
    <name evidence="1" type="primary">OSJNBb0056C19.32</name>
</gene>
<sequence>MFLSCSAIRSMLVARYINALLMKKEKALSPCQISCRFVVVPLIEANKQLGEVVLSSVVSVDLGIFFSVPFPFFSRYMHVVYLHRVDGF</sequence>
<dbReference type="Proteomes" id="UP000000763">
    <property type="component" value="Chromosome 2"/>
</dbReference>
<name>Q67TS5_ORYSJ</name>
<dbReference type="AlphaFoldDB" id="Q67TS5"/>
<reference evidence="2" key="1">
    <citation type="journal article" date="2005" name="Nature">
        <title>The map-based sequence of the rice genome.</title>
        <authorList>
            <consortium name="International rice genome sequencing project (IRGSP)"/>
            <person name="Matsumoto T."/>
            <person name="Wu J."/>
            <person name="Kanamori H."/>
            <person name="Katayose Y."/>
            <person name="Fujisawa M."/>
            <person name="Namiki N."/>
            <person name="Mizuno H."/>
            <person name="Yamamoto K."/>
            <person name="Antonio B.A."/>
            <person name="Baba T."/>
            <person name="Sakata K."/>
            <person name="Nagamura Y."/>
            <person name="Aoki H."/>
            <person name="Arikawa K."/>
            <person name="Arita K."/>
            <person name="Bito T."/>
            <person name="Chiden Y."/>
            <person name="Fujitsuka N."/>
            <person name="Fukunaka R."/>
            <person name="Hamada M."/>
            <person name="Harada C."/>
            <person name="Hayashi A."/>
            <person name="Hijishita S."/>
            <person name="Honda M."/>
            <person name="Hosokawa S."/>
            <person name="Ichikawa Y."/>
            <person name="Idonuma A."/>
            <person name="Iijima M."/>
            <person name="Ikeda M."/>
            <person name="Ikeno M."/>
            <person name="Ito K."/>
            <person name="Ito S."/>
            <person name="Ito T."/>
            <person name="Ito Y."/>
            <person name="Ito Y."/>
            <person name="Iwabuchi A."/>
            <person name="Kamiya K."/>
            <person name="Karasawa W."/>
            <person name="Kurita K."/>
            <person name="Katagiri S."/>
            <person name="Kikuta A."/>
            <person name="Kobayashi H."/>
            <person name="Kobayashi N."/>
            <person name="Machita K."/>
            <person name="Maehara T."/>
            <person name="Masukawa M."/>
            <person name="Mizubayashi T."/>
            <person name="Mukai Y."/>
            <person name="Nagasaki H."/>
            <person name="Nagata Y."/>
            <person name="Naito S."/>
            <person name="Nakashima M."/>
            <person name="Nakama Y."/>
            <person name="Nakamichi Y."/>
            <person name="Nakamura M."/>
            <person name="Meguro A."/>
            <person name="Negishi M."/>
            <person name="Ohta I."/>
            <person name="Ohta T."/>
            <person name="Okamoto M."/>
            <person name="Ono N."/>
            <person name="Saji S."/>
            <person name="Sakaguchi M."/>
            <person name="Sakai K."/>
            <person name="Shibata M."/>
            <person name="Shimokawa T."/>
            <person name="Song J."/>
            <person name="Takazaki Y."/>
            <person name="Terasawa K."/>
            <person name="Tsugane M."/>
            <person name="Tsuji K."/>
            <person name="Ueda S."/>
            <person name="Waki K."/>
            <person name="Yamagata H."/>
            <person name="Yamamoto M."/>
            <person name="Yamamoto S."/>
            <person name="Yamane H."/>
            <person name="Yoshiki S."/>
            <person name="Yoshihara R."/>
            <person name="Yukawa K."/>
            <person name="Zhong H."/>
            <person name="Yano M."/>
            <person name="Yuan Q."/>
            <person name="Ouyang S."/>
            <person name="Liu J."/>
            <person name="Jones K.M."/>
            <person name="Gansberger K."/>
            <person name="Moffat K."/>
            <person name="Hill J."/>
            <person name="Bera J."/>
            <person name="Fadrosh D."/>
            <person name="Jin S."/>
            <person name="Johri S."/>
            <person name="Kim M."/>
            <person name="Overton L."/>
            <person name="Reardon M."/>
            <person name="Tsitrin T."/>
            <person name="Vuong H."/>
            <person name="Weaver B."/>
            <person name="Ciecko A."/>
            <person name="Tallon L."/>
            <person name="Jackson J."/>
            <person name="Pai G."/>
            <person name="Aken S.V."/>
            <person name="Utterback T."/>
            <person name="Reidmuller S."/>
            <person name="Feldblyum T."/>
            <person name="Hsiao J."/>
            <person name="Zismann V."/>
            <person name="Iobst S."/>
            <person name="de Vazeille A.R."/>
            <person name="Buell C.R."/>
            <person name="Ying K."/>
            <person name="Li Y."/>
            <person name="Lu T."/>
            <person name="Huang Y."/>
            <person name="Zhao Q."/>
            <person name="Feng Q."/>
            <person name="Zhang L."/>
            <person name="Zhu J."/>
            <person name="Weng Q."/>
            <person name="Mu J."/>
            <person name="Lu Y."/>
            <person name="Fan D."/>
            <person name="Liu Y."/>
            <person name="Guan J."/>
            <person name="Zhang Y."/>
            <person name="Yu S."/>
            <person name="Liu X."/>
            <person name="Zhang Y."/>
            <person name="Hong G."/>
            <person name="Han B."/>
            <person name="Choisne N."/>
            <person name="Demange N."/>
            <person name="Orjeda G."/>
            <person name="Samain S."/>
            <person name="Cattolico L."/>
            <person name="Pelletier E."/>
            <person name="Couloux A."/>
            <person name="Segurens B."/>
            <person name="Wincker P."/>
            <person name="D'Hont A."/>
            <person name="Scarpelli C."/>
            <person name="Weissenbach J."/>
            <person name="Salanoubat M."/>
            <person name="Quetier F."/>
            <person name="Yu Y."/>
            <person name="Kim H.R."/>
            <person name="Rambo T."/>
            <person name="Currie J."/>
            <person name="Collura K."/>
            <person name="Luo M."/>
            <person name="Yang T."/>
            <person name="Ammiraju J.S.S."/>
            <person name="Engler F."/>
            <person name="Soderlund C."/>
            <person name="Wing R.A."/>
            <person name="Palmer L.E."/>
            <person name="de la Bastide M."/>
            <person name="Spiegel L."/>
            <person name="Nascimento L."/>
            <person name="Zutavern T."/>
            <person name="O'Shaughnessy A."/>
            <person name="Dike S."/>
            <person name="Dedhia N."/>
            <person name="Preston R."/>
            <person name="Balija V."/>
            <person name="McCombie W.R."/>
            <person name="Chow T."/>
            <person name="Chen H."/>
            <person name="Chung M."/>
            <person name="Chen C."/>
            <person name="Shaw J."/>
            <person name="Wu H."/>
            <person name="Hsiao K."/>
            <person name="Chao Y."/>
            <person name="Chu M."/>
            <person name="Cheng C."/>
            <person name="Hour A."/>
            <person name="Lee P."/>
            <person name="Lin S."/>
            <person name="Lin Y."/>
            <person name="Liou J."/>
            <person name="Liu S."/>
            <person name="Hsing Y."/>
            <person name="Raghuvanshi S."/>
            <person name="Mohanty A."/>
            <person name="Bharti A.K."/>
            <person name="Gaur A."/>
            <person name="Gupta V."/>
            <person name="Kumar D."/>
            <person name="Ravi V."/>
            <person name="Vij S."/>
            <person name="Kapur A."/>
            <person name="Khurana P."/>
            <person name="Khurana P."/>
            <person name="Khurana J.P."/>
            <person name="Tyagi A.K."/>
            <person name="Gaikwad K."/>
            <person name="Singh A."/>
            <person name="Dalal V."/>
            <person name="Srivastava S."/>
            <person name="Dixit A."/>
            <person name="Pal A.K."/>
            <person name="Ghazi I.A."/>
            <person name="Yadav M."/>
            <person name="Pandit A."/>
            <person name="Bhargava A."/>
            <person name="Sureshbabu K."/>
            <person name="Batra K."/>
            <person name="Sharma T.R."/>
            <person name="Mohapatra T."/>
            <person name="Singh N.K."/>
            <person name="Messing J."/>
            <person name="Nelson A.B."/>
            <person name="Fuks G."/>
            <person name="Kavchok S."/>
            <person name="Keizer G."/>
            <person name="Linton E."/>
            <person name="Llaca V."/>
            <person name="Song R."/>
            <person name="Tanyolac B."/>
            <person name="Young S."/>
            <person name="Ho-Il K."/>
            <person name="Hahn J.H."/>
            <person name="Sangsakoo G."/>
            <person name="Vanavichit A."/>
            <person name="de Mattos Luiz.A.T."/>
            <person name="Zimmer P.D."/>
            <person name="Malone G."/>
            <person name="Dellagostin O."/>
            <person name="de Oliveira A.C."/>
            <person name="Bevan M."/>
            <person name="Bancroft I."/>
            <person name="Minx P."/>
            <person name="Cordum H."/>
            <person name="Wilson R."/>
            <person name="Cheng Z."/>
            <person name="Jin W."/>
            <person name="Jiang J."/>
            <person name="Leong S.A."/>
            <person name="Iwama H."/>
            <person name="Gojobori T."/>
            <person name="Itoh T."/>
            <person name="Niimura Y."/>
            <person name="Fujii Y."/>
            <person name="Habara T."/>
            <person name="Sakai H."/>
            <person name="Sato Y."/>
            <person name="Wilson G."/>
            <person name="Kumar K."/>
            <person name="McCouch S."/>
            <person name="Juretic N."/>
            <person name="Hoen D."/>
            <person name="Wright S."/>
            <person name="Bruskiewich R."/>
            <person name="Bureau T."/>
            <person name="Miyao A."/>
            <person name="Hirochika H."/>
            <person name="Nishikawa T."/>
            <person name="Kadowaki K."/>
            <person name="Sugiura M."/>
            <person name="Burr B."/>
            <person name="Sasaki T."/>
        </authorList>
    </citation>
    <scope>NUCLEOTIDE SEQUENCE [LARGE SCALE GENOMIC DNA]</scope>
    <source>
        <strain evidence="2">cv. Nipponbare</strain>
    </source>
</reference>
<organism evidence="1 2">
    <name type="scientific">Oryza sativa subsp. japonica</name>
    <name type="common">Rice</name>
    <dbReference type="NCBI Taxonomy" id="39947"/>
    <lineage>
        <taxon>Eukaryota</taxon>
        <taxon>Viridiplantae</taxon>
        <taxon>Streptophyta</taxon>
        <taxon>Embryophyta</taxon>
        <taxon>Tracheophyta</taxon>
        <taxon>Spermatophyta</taxon>
        <taxon>Magnoliopsida</taxon>
        <taxon>Liliopsida</taxon>
        <taxon>Poales</taxon>
        <taxon>Poaceae</taxon>
        <taxon>BOP clade</taxon>
        <taxon>Oryzoideae</taxon>
        <taxon>Oryzeae</taxon>
        <taxon>Oryzinae</taxon>
        <taxon>Oryza</taxon>
        <taxon>Oryza sativa</taxon>
    </lineage>
</organism>
<evidence type="ECO:0000313" key="1">
    <source>
        <dbReference type="EMBL" id="BAD38446.1"/>
    </source>
</evidence>
<reference evidence="2" key="2">
    <citation type="journal article" date="2008" name="Nucleic Acids Res.">
        <title>The rice annotation project database (RAP-DB): 2008 update.</title>
        <authorList>
            <consortium name="The rice annotation project (RAP)"/>
        </authorList>
    </citation>
    <scope>GENOME REANNOTATION</scope>
    <source>
        <strain evidence="2">cv. Nipponbare</strain>
    </source>
</reference>
<evidence type="ECO:0000313" key="2">
    <source>
        <dbReference type="Proteomes" id="UP000000763"/>
    </source>
</evidence>
<accession>Q67TS5</accession>
<dbReference type="EMBL" id="AP005915">
    <property type="protein sequence ID" value="BAD38446.1"/>
    <property type="molecule type" value="Genomic_DNA"/>
</dbReference>
<protein>
    <submittedName>
        <fullName evidence="1">Uncharacterized protein</fullName>
    </submittedName>
</protein>